<keyword evidence="2" id="KW-1003">Cell membrane</keyword>
<dbReference type="Gene3D" id="2.70.170.10">
    <property type="entry name" value="Neurotransmitter-gated ion-channel ligand-binding domain"/>
    <property type="match status" value="1"/>
</dbReference>
<sequence length="181" mass="21264">MDFVRCLHAGRNISQKKMEDDEERLFNHLFANYNPRLRPVLKKSEAVTVTFGISLHQIIDVDEKNQLLQTSLWIRQAWHNPFLGWNKSEFGGIKSINVKAFEVWTPDIYLYNNANNEREGGMDQFKTQIVINSSGWNMWLSPAIIISSCKMDVKYFPFDTQFCLLKFGSWTYDTFRVNIVR</sequence>
<keyword evidence="1 11" id="KW-0813">Transport</keyword>
<keyword evidence="9 11" id="KW-0407">Ion channel</keyword>
<evidence type="ECO:0000256" key="11">
    <source>
        <dbReference type="RuleBase" id="RU000687"/>
    </source>
</evidence>
<dbReference type="PRINTS" id="PR00254">
    <property type="entry name" value="NICOTINICR"/>
</dbReference>
<dbReference type="Pfam" id="PF02931">
    <property type="entry name" value="Neur_chan_LBD"/>
    <property type="match status" value="1"/>
</dbReference>
<keyword evidence="5 11" id="KW-0406">Ion transport</keyword>
<evidence type="ECO:0000256" key="10">
    <source>
        <dbReference type="ARBA" id="ARBA00034099"/>
    </source>
</evidence>
<reference evidence="13 14" key="1">
    <citation type="submission" date="2022-05" db="EMBL/GenBank/DDBJ databases">
        <authorList>
            <consortium name="Genoscope - CEA"/>
            <person name="William W."/>
        </authorList>
    </citation>
    <scope>NUCLEOTIDE SEQUENCE [LARGE SCALE GENOMIC DNA]</scope>
</reference>
<keyword evidence="8" id="KW-1071">Ligand-gated ion channel</keyword>
<dbReference type="InterPro" id="IPR006201">
    <property type="entry name" value="Neur_channel"/>
</dbReference>
<evidence type="ECO:0000256" key="5">
    <source>
        <dbReference type="ARBA" id="ARBA00023065"/>
    </source>
</evidence>
<feature type="domain" description="Neurotransmitter-gated ion-channel ligand-binding" evidence="12">
    <location>
        <begin position="22"/>
        <end position="179"/>
    </location>
</feature>
<evidence type="ECO:0000256" key="7">
    <source>
        <dbReference type="ARBA" id="ARBA00023170"/>
    </source>
</evidence>
<dbReference type="PRINTS" id="PR00252">
    <property type="entry name" value="NRIONCHANNEL"/>
</dbReference>
<evidence type="ECO:0000256" key="4">
    <source>
        <dbReference type="ARBA" id="ARBA00023018"/>
    </source>
</evidence>
<keyword evidence="6" id="KW-0472">Membrane</keyword>
<name>A0ABN8LM97_9CNID</name>
<comment type="similarity">
    <text evidence="11">Belongs to the ligand-gated ion channel (TC 1.A.9) family.</text>
</comment>
<keyword evidence="7" id="KW-0675">Receptor</keyword>
<proteinExistence type="inferred from homology"/>
<evidence type="ECO:0000259" key="12">
    <source>
        <dbReference type="Pfam" id="PF02931"/>
    </source>
</evidence>
<dbReference type="Proteomes" id="UP001159427">
    <property type="component" value="Unassembled WGS sequence"/>
</dbReference>
<keyword evidence="14" id="KW-1185">Reference proteome</keyword>
<evidence type="ECO:0000313" key="14">
    <source>
        <dbReference type="Proteomes" id="UP001159427"/>
    </source>
</evidence>
<dbReference type="InterPro" id="IPR018000">
    <property type="entry name" value="Neurotransmitter_ion_chnl_CS"/>
</dbReference>
<evidence type="ECO:0000256" key="9">
    <source>
        <dbReference type="ARBA" id="ARBA00023303"/>
    </source>
</evidence>
<evidence type="ECO:0000256" key="1">
    <source>
        <dbReference type="ARBA" id="ARBA00022448"/>
    </source>
</evidence>
<dbReference type="PANTHER" id="PTHR18945">
    <property type="entry name" value="NEUROTRANSMITTER GATED ION CHANNEL"/>
    <property type="match status" value="1"/>
</dbReference>
<dbReference type="InterPro" id="IPR006202">
    <property type="entry name" value="Neur_chan_lig-bd"/>
</dbReference>
<comment type="caution">
    <text evidence="13">The sequence shown here is derived from an EMBL/GenBank/DDBJ whole genome shotgun (WGS) entry which is preliminary data.</text>
</comment>
<dbReference type="InterPro" id="IPR036734">
    <property type="entry name" value="Neur_chan_lig-bd_sf"/>
</dbReference>
<protein>
    <recommendedName>
        <fullName evidence="12">Neurotransmitter-gated ion-channel ligand-binding domain-containing protein</fullName>
    </recommendedName>
</protein>
<dbReference type="EMBL" id="CALNXI010000043">
    <property type="protein sequence ID" value="CAH3016543.1"/>
    <property type="molecule type" value="Genomic_DNA"/>
</dbReference>
<comment type="subcellular location">
    <subcellularLocation>
        <location evidence="10">Synaptic cell membrane</location>
        <topology evidence="10">Multi-pass membrane protein</topology>
    </subcellularLocation>
</comment>
<dbReference type="CDD" id="cd18997">
    <property type="entry name" value="LGIC_ECD_nAChR"/>
    <property type="match status" value="1"/>
</dbReference>
<dbReference type="SUPFAM" id="SSF63712">
    <property type="entry name" value="Nicotinic receptor ligand binding domain-like"/>
    <property type="match status" value="1"/>
</dbReference>
<evidence type="ECO:0000256" key="2">
    <source>
        <dbReference type="ARBA" id="ARBA00022475"/>
    </source>
</evidence>
<evidence type="ECO:0000256" key="3">
    <source>
        <dbReference type="ARBA" id="ARBA00022692"/>
    </source>
</evidence>
<keyword evidence="4" id="KW-0770">Synapse</keyword>
<accession>A0ABN8LM97</accession>
<dbReference type="PROSITE" id="PS00236">
    <property type="entry name" value="NEUROTR_ION_CHANNEL"/>
    <property type="match status" value="1"/>
</dbReference>
<evidence type="ECO:0000256" key="8">
    <source>
        <dbReference type="ARBA" id="ARBA00023286"/>
    </source>
</evidence>
<dbReference type="InterPro" id="IPR002394">
    <property type="entry name" value="Nicotinic_acetylcholine_rcpt"/>
</dbReference>
<keyword evidence="3" id="KW-0812">Transmembrane</keyword>
<evidence type="ECO:0000313" key="13">
    <source>
        <dbReference type="EMBL" id="CAH3016543.1"/>
    </source>
</evidence>
<evidence type="ECO:0000256" key="6">
    <source>
        <dbReference type="ARBA" id="ARBA00023136"/>
    </source>
</evidence>
<organism evidence="13 14">
    <name type="scientific">Porites evermanni</name>
    <dbReference type="NCBI Taxonomy" id="104178"/>
    <lineage>
        <taxon>Eukaryota</taxon>
        <taxon>Metazoa</taxon>
        <taxon>Cnidaria</taxon>
        <taxon>Anthozoa</taxon>
        <taxon>Hexacorallia</taxon>
        <taxon>Scleractinia</taxon>
        <taxon>Fungiina</taxon>
        <taxon>Poritidae</taxon>
        <taxon>Porites</taxon>
    </lineage>
</organism>
<gene>
    <name evidence="13" type="ORF">PEVE_00030435</name>
</gene>